<dbReference type="PROSITE" id="PS51625">
    <property type="entry name" value="SAM_MT_TRMB"/>
    <property type="match status" value="1"/>
</dbReference>
<keyword evidence="5" id="KW-0949">S-adenosyl-L-methionine</keyword>
<dbReference type="GO" id="GO:0043527">
    <property type="term" value="C:tRNA methyltransferase complex"/>
    <property type="evidence" value="ECO:0007669"/>
    <property type="project" value="TreeGrafter"/>
</dbReference>
<dbReference type="Gene3D" id="3.40.50.150">
    <property type="entry name" value="Vaccinia Virus protein VP39"/>
    <property type="match status" value="1"/>
</dbReference>
<accession>A0A6P5RQA0</accession>
<keyword evidence="6" id="KW-0819">tRNA processing</keyword>
<keyword evidence="4" id="KW-0808">Transferase</keyword>
<keyword evidence="8" id="KW-1185">Reference proteome</keyword>
<evidence type="ECO:0000313" key="8">
    <source>
        <dbReference type="Proteomes" id="UP000515124"/>
    </source>
</evidence>
<protein>
    <recommendedName>
        <fullName evidence="2">tRNA (guanine(46)-N(7))-methyltransferase</fullName>
        <ecNumber evidence="2">2.1.1.33</ecNumber>
    </recommendedName>
</protein>
<evidence type="ECO:0000313" key="9">
    <source>
        <dbReference type="RefSeq" id="XP_021803241.1"/>
    </source>
</evidence>
<dbReference type="GO" id="GO:0008176">
    <property type="term" value="F:tRNA (guanine(46)-N7)-methyltransferase activity"/>
    <property type="evidence" value="ECO:0007669"/>
    <property type="project" value="UniProtKB-EC"/>
</dbReference>
<evidence type="ECO:0000256" key="4">
    <source>
        <dbReference type="ARBA" id="ARBA00022679"/>
    </source>
</evidence>
<evidence type="ECO:0000256" key="6">
    <source>
        <dbReference type="ARBA" id="ARBA00022694"/>
    </source>
</evidence>
<reference evidence="9" key="1">
    <citation type="submission" date="2025-08" db="UniProtKB">
        <authorList>
            <consortium name="RefSeq"/>
        </authorList>
    </citation>
    <scope>IDENTIFICATION</scope>
</reference>
<evidence type="ECO:0000256" key="2">
    <source>
        <dbReference type="ARBA" id="ARBA00011977"/>
    </source>
</evidence>
<evidence type="ECO:0000256" key="3">
    <source>
        <dbReference type="ARBA" id="ARBA00022603"/>
    </source>
</evidence>
<dbReference type="Proteomes" id="UP000515124">
    <property type="component" value="Unplaced"/>
</dbReference>
<evidence type="ECO:0000256" key="1">
    <source>
        <dbReference type="ARBA" id="ARBA00000142"/>
    </source>
</evidence>
<keyword evidence="7" id="KW-1133">Transmembrane helix</keyword>
<gene>
    <name evidence="9" type="primary">LOC110747361</name>
</gene>
<evidence type="ECO:0000256" key="5">
    <source>
        <dbReference type="ARBA" id="ARBA00022691"/>
    </source>
</evidence>
<keyword evidence="7" id="KW-0472">Membrane</keyword>
<dbReference type="AlphaFoldDB" id="A0A6P5RQA0"/>
<evidence type="ECO:0000256" key="7">
    <source>
        <dbReference type="SAM" id="Phobius"/>
    </source>
</evidence>
<feature type="transmembrane region" description="Helical" evidence="7">
    <location>
        <begin position="117"/>
        <end position="135"/>
    </location>
</feature>
<dbReference type="SUPFAM" id="SSF53335">
    <property type="entry name" value="S-adenosyl-L-methionine-dependent methyltransferases"/>
    <property type="match status" value="1"/>
</dbReference>
<keyword evidence="3" id="KW-0489">Methyltransferase</keyword>
<organism evidence="8 9">
    <name type="scientific">Prunus avium</name>
    <name type="common">Cherry</name>
    <name type="synonym">Cerasus avium</name>
    <dbReference type="NCBI Taxonomy" id="42229"/>
    <lineage>
        <taxon>Eukaryota</taxon>
        <taxon>Viridiplantae</taxon>
        <taxon>Streptophyta</taxon>
        <taxon>Embryophyta</taxon>
        <taxon>Tracheophyta</taxon>
        <taxon>Spermatophyta</taxon>
        <taxon>Magnoliopsida</taxon>
        <taxon>eudicotyledons</taxon>
        <taxon>Gunneridae</taxon>
        <taxon>Pentapetalae</taxon>
        <taxon>rosids</taxon>
        <taxon>fabids</taxon>
        <taxon>Rosales</taxon>
        <taxon>Rosaceae</taxon>
        <taxon>Amygdaloideae</taxon>
        <taxon>Amygdaleae</taxon>
        <taxon>Prunus</taxon>
    </lineage>
</organism>
<dbReference type="InterPro" id="IPR029063">
    <property type="entry name" value="SAM-dependent_MTases_sf"/>
</dbReference>
<name>A0A6P5RQA0_PRUAV</name>
<sequence>MLNQLSQSNCNITVVGNKACEAMVKESNSTFNFTMIKDASVVWEFLKGRKLPGVMALDRAYPFDIDWSDAYSDPAQPLVVDIGSGNGMFLLGMAKTRKDLNFLGLEINKKVSRMWKFCILFAYSYPLLLTVLQLFSACKTLPGLCSLVWDKKWVRVVALVLQKNYGLVNLLV</sequence>
<dbReference type="InterPro" id="IPR003358">
    <property type="entry name" value="tRNA_(Gua-N-7)_MeTrfase_Trmb"/>
</dbReference>
<dbReference type="GeneID" id="110747361"/>
<dbReference type="PANTHER" id="PTHR23417">
    <property type="entry name" value="3-DEOXY-D-MANNO-OCTULOSONIC-ACID TRANSFERASE/TRNA GUANINE-N 7 - -METHYLTRANSFERASE"/>
    <property type="match status" value="1"/>
</dbReference>
<dbReference type="KEGG" id="pavi:110747361"/>
<dbReference type="RefSeq" id="XP_021803241.1">
    <property type="nucleotide sequence ID" value="XM_021947549.1"/>
</dbReference>
<dbReference type="Pfam" id="PF02390">
    <property type="entry name" value="Methyltransf_4"/>
    <property type="match status" value="1"/>
</dbReference>
<keyword evidence="7" id="KW-0812">Transmembrane</keyword>
<dbReference type="PANTHER" id="PTHR23417:SF21">
    <property type="entry name" value="TRNA (GUANINE-N(7)-)-METHYLTRANSFERASE"/>
    <property type="match status" value="1"/>
</dbReference>
<dbReference type="EC" id="2.1.1.33" evidence="2"/>
<comment type="catalytic activity">
    <reaction evidence="1">
        <text>guanosine(46) in tRNA + S-adenosyl-L-methionine = N(7)-methylguanosine(46) in tRNA + S-adenosyl-L-homocysteine</text>
        <dbReference type="Rhea" id="RHEA:42708"/>
        <dbReference type="Rhea" id="RHEA-COMP:10188"/>
        <dbReference type="Rhea" id="RHEA-COMP:10189"/>
        <dbReference type="ChEBI" id="CHEBI:57856"/>
        <dbReference type="ChEBI" id="CHEBI:59789"/>
        <dbReference type="ChEBI" id="CHEBI:74269"/>
        <dbReference type="ChEBI" id="CHEBI:74480"/>
        <dbReference type="EC" id="2.1.1.33"/>
    </reaction>
</comment>
<proteinExistence type="predicted"/>